<feature type="compositionally biased region" description="Polar residues" evidence="1">
    <location>
        <begin position="18"/>
        <end position="27"/>
    </location>
</feature>
<evidence type="ECO:0000256" key="1">
    <source>
        <dbReference type="SAM" id="MobiDB-lite"/>
    </source>
</evidence>
<dbReference type="Proteomes" id="UP000244773">
    <property type="component" value="Segment"/>
</dbReference>
<accession>A0A2P0VMX3</accession>
<evidence type="ECO:0000313" key="2">
    <source>
        <dbReference type="EMBL" id="AUF82252.1"/>
    </source>
</evidence>
<keyword evidence="3" id="KW-1185">Reference proteome</keyword>
<sequence length="191" mass="21316">MNCDTGMQPFLPDANLYRNPTVSTTASDEPRNAVSHLTPHFSPASVGGGNLESSAAQVSRAYTDAYYRKKKHDNENIEHFQYRPPCQSMDDQWSGSSLDSAFWMLNSDTIIGKQCLGLTRAQRAVIDAPYKQQSSLIPDSNAPARFMESTKSRSRLDSSNTVSYPVLPRGNINIYTEKSYHPTYEVDTPII</sequence>
<protein>
    <submittedName>
        <fullName evidence="2">Uncharacterized protein</fullName>
    </submittedName>
</protein>
<reference evidence="2" key="1">
    <citation type="journal article" date="2018" name="Virology">
        <title>A giant virus infecting green algae encodes key fermentation genes.</title>
        <authorList>
            <person name="Schvarcz C.R."/>
            <person name="Steward G.F."/>
        </authorList>
    </citation>
    <scope>NUCLEOTIDE SEQUENCE [LARGE SCALE GENOMIC DNA]</scope>
</reference>
<proteinExistence type="predicted"/>
<name>A0A2P0VMX3_9VIRU</name>
<feature type="region of interest" description="Disordered" evidence="1">
    <location>
        <begin position="1"/>
        <end position="52"/>
    </location>
</feature>
<evidence type="ECO:0000313" key="3">
    <source>
        <dbReference type="Proteomes" id="UP000244773"/>
    </source>
</evidence>
<dbReference type="EMBL" id="KY322437">
    <property type="protein sequence ID" value="AUF82252.1"/>
    <property type="molecule type" value="Genomic_DNA"/>
</dbReference>
<organism evidence="2">
    <name type="scientific">Tetraselmis virus 1</name>
    <dbReference type="NCBI Taxonomy" id="2060617"/>
    <lineage>
        <taxon>Viruses</taxon>
        <taxon>Varidnaviria</taxon>
        <taxon>Bamfordvirae</taxon>
        <taxon>Nucleocytoviricota</taxon>
        <taxon>Megaviricetes</taxon>
        <taxon>Imitervirales</taxon>
        <taxon>Allomimiviridae</taxon>
        <taxon>Oceanusvirus</taxon>
        <taxon>Oceanusvirus kaneohense</taxon>
    </lineage>
</organism>
<gene>
    <name evidence="2" type="ORF">TetV_160</name>
</gene>